<organism evidence="3 4">
    <name type="scientific">Lysinibacillus capsici</name>
    <dbReference type="NCBI Taxonomy" id="2115968"/>
    <lineage>
        <taxon>Bacteria</taxon>
        <taxon>Bacillati</taxon>
        <taxon>Bacillota</taxon>
        <taxon>Bacilli</taxon>
        <taxon>Bacillales</taxon>
        <taxon>Bacillaceae</taxon>
        <taxon>Lysinibacillus</taxon>
    </lineage>
</organism>
<name>A0A2X0YAN9_9BACI</name>
<evidence type="ECO:0000259" key="2">
    <source>
        <dbReference type="Pfam" id="PF01370"/>
    </source>
</evidence>
<dbReference type="EMBL" id="UAQE01000001">
    <property type="protein sequence ID" value="SPT99490.1"/>
    <property type="molecule type" value="Genomic_DNA"/>
</dbReference>
<evidence type="ECO:0000256" key="1">
    <source>
        <dbReference type="ARBA" id="ARBA00007637"/>
    </source>
</evidence>
<sequence length="324" mass="35503">MKELLEKIKDKQIFITGGAGFIGSTLAKVLLPDNKVIIYDSFARNAIKNTELLNHPNLTLVEGDILDLEFLTKSIQGSEYVIHCAGIAGIDTVVKNPVKTMQVNMIGSANLLEAANKLENCKRVVCFSTSEVFGQVAFKSEEITPTVLGAVGEARWTYAVSKLAEEHMAYAYYKQYGLPTVTVRPFNVYGPNQVGEGALKAFIENALQNKNIQIHGDGSQIRAWCYVDDMVEGVIRTLVHDSAIGESFNIGNAKAVTTIYGLASTIVRVLNSKSEINFIPKTSADIELRIPKVDKARELLGFEAKVDLEHGITNTAKFFEGVLV</sequence>
<comment type="similarity">
    <text evidence="1">Belongs to the NAD(P)-dependent epimerase/dehydratase family.</text>
</comment>
<evidence type="ECO:0000313" key="3">
    <source>
        <dbReference type="EMBL" id="SPT99490.1"/>
    </source>
</evidence>
<dbReference type="Gene3D" id="3.40.50.720">
    <property type="entry name" value="NAD(P)-binding Rossmann-like Domain"/>
    <property type="match status" value="1"/>
</dbReference>
<proteinExistence type="inferred from homology"/>
<dbReference type="Proteomes" id="UP000251431">
    <property type="component" value="Unassembled WGS sequence"/>
</dbReference>
<feature type="domain" description="NAD-dependent epimerase/dehydratase" evidence="2">
    <location>
        <begin position="13"/>
        <end position="251"/>
    </location>
</feature>
<evidence type="ECO:0000313" key="4">
    <source>
        <dbReference type="Proteomes" id="UP000251431"/>
    </source>
</evidence>
<dbReference type="RefSeq" id="WP_112117385.1">
    <property type="nucleotide sequence ID" value="NZ_UAQE01000001.1"/>
</dbReference>
<keyword evidence="3" id="KW-0456">Lyase</keyword>
<dbReference type="AlphaFoldDB" id="A0A2X0YAN9"/>
<dbReference type="GO" id="GO:0008460">
    <property type="term" value="F:dTDP-glucose 4,6-dehydratase activity"/>
    <property type="evidence" value="ECO:0007669"/>
    <property type="project" value="UniProtKB-EC"/>
</dbReference>
<dbReference type="PANTHER" id="PTHR43000">
    <property type="entry name" value="DTDP-D-GLUCOSE 4,6-DEHYDRATASE-RELATED"/>
    <property type="match status" value="1"/>
</dbReference>
<dbReference type="SUPFAM" id="SSF51735">
    <property type="entry name" value="NAD(P)-binding Rossmann-fold domains"/>
    <property type="match status" value="1"/>
</dbReference>
<dbReference type="InterPro" id="IPR036291">
    <property type="entry name" value="NAD(P)-bd_dom_sf"/>
</dbReference>
<dbReference type="Pfam" id="PF01370">
    <property type="entry name" value="Epimerase"/>
    <property type="match status" value="1"/>
</dbReference>
<gene>
    <name evidence="3" type="primary">rffG</name>
    <name evidence="3" type="ORF">NCTC7582_02363</name>
</gene>
<reference evidence="3 4" key="1">
    <citation type="submission" date="2018-06" db="EMBL/GenBank/DDBJ databases">
        <authorList>
            <consortium name="Pathogen Informatics"/>
            <person name="Doyle S."/>
        </authorList>
    </citation>
    <scope>NUCLEOTIDE SEQUENCE [LARGE SCALE GENOMIC DNA]</scope>
    <source>
        <strain evidence="3 4">NCTC7582</strain>
    </source>
</reference>
<dbReference type="InterPro" id="IPR001509">
    <property type="entry name" value="Epimerase_deHydtase"/>
</dbReference>
<accession>A0A2X0YAN9</accession>
<protein>
    <submittedName>
        <fullName evidence="3">NAD-dependent epimerase/dehydratase</fullName>
        <ecNumber evidence="3">4.2.1.46</ecNumber>
    </submittedName>
</protein>
<dbReference type="EC" id="4.2.1.46" evidence="3"/>